<evidence type="ECO:0008006" key="2">
    <source>
        <dbReference type="Google" id="ProtNLM"/>
    </source>
</evidence>
<name>A0A0F9M433_9ZZZZ</name>
<evidence type="ECO:0000313" key="1">
    <source>
        <dbReference type="EMBL" id="KKM63992.1"/>
    </source>
</evidence>
<dbReference type="AlphaFoldDB" id="A0A0F9M433"/>
<dbReference type="Gene3D" id="3.40.718.10">
    <property type="entry name" value="Isopropylmalate Dehydrogenase"/>
    <property type="match status" value="1"/>
</dbReference>
<dbReference type="SUPFAM" id="SSF53659">
    <property type="entry name" value="Isocitrate/Isopropylmalate dehydrogenase-like"/>
    <property type="match status" value="1"/>
</dbReference>
<protein>
    <recommendedName>
        <fullName evidence="2">Phosphate acyltransferase</fullName>
    </recommendedName>
</protein>
<comment type="caution">
    <text evidence="1">The sequence shown here is derived from an EMBL/GenBank/DDBJ whole genome shotgun (WGS) entry which is preliminary data.</text>
</comment>
<gene>
    <name evidence="1" type="ORF">LCGC14_1505950</name>
</gene>
<proteinExistence type="predicted"/>
<organism evidence="1">
    <name type="scientific">marine sediment metagenome</name>
    <dbReference type="NCBI Taxonomy" id="412755"/>
    <lineage>
        <taxon>unclassified sequences</taxon>
        <taxon>metagenomes</taxon>
        <taxon>ecological metagenomes</taxon>
    </lineage>
</organism>
<reference evidence="1" key="1">
    <citation type="journal article" date="2015" name="Nature">
        <title>Complex archaea that bridge the gap between prokaryotes and eukaryotes.</title>
        <authorList>
            <person name="Spang A."/>
            <person name="Saw J.H."/>
            <person name="Jorgensen S.L."/>
            <person name="Zaremba-Niedzwiedzka K."/>
            <person name="Martijn J."/>
            <person name="Lind A.E."/>
            <person name="van Eijk R."/>
            <person name="Schleper C."/>
            <person name="Guy L."/>
            <person name="Ettema T.J."/>
        </authorList>
    </citation>
    <scope>NUCLEOTIDE SEQUENCE</scope>
</reference>
<accession>A0A0F9M433</accession>
<dbReference type="EMBL" id="LAZR01010989">
    <property type="protein sequence ID" value="KKM63992.1"/>
    <property type="molecule type" value="Genomic_DNA"/>
</dbReference>
<sequence length="74" mass="7909">MRIALDAMGGERAPQQIVRGAVEACRHGSGEVVLVGTMDCVLLLGYWAVIFCDCGACFEPVFAFQQLSGLSSEK</sequence>